<protein>
    <recommendedName>
        <fullName evidence="1">DUF3898 domain-containing protein</fullName>
    </recommendedName>
</protein>
<dbReference type="Pfam" id="PF13037">
    <property type="entry name" value="DUF3898"/>
    <property type="match status" value="1"/>
</dbReference>
<proteinExistence type="predicted"/>
<dbReference type="EMBL" id="ACMP01000087">
    <property type="protein sequence ID" value="EEL69834.1"/>
    <property type="molecule type" value="Genomic_DNA"/>
</dbReference>
<dbReference type="HOGENOM" id="CLU_206334_0_0_9"/>
<evidence type="ECO:0000313" key="2">
    <source>
        <dbReference type="EMBL" id="EEL69834.1"/>
    </source>
</evidence>
<dbReference type="InterPro" id="IPR025012">
    <property type="entry name" value="DUF3898"/>
</dbReference>
<evidence type="ECO:0000259" key="1">
    <source>
        <dbReference type="Pfam" id="PF13037"/>
    </source>
</evidence>
<gene>
    <name evidence="2" type="ORF">bcere0026_32040</name>
</gene>
<feature type="domain" description="DUF3898" evidence="1">
    <location>
        <begin position="3"/>
        <end position="31"/>
    </location>
</feature>
<name>C2XWX7_BACMY</name>
<reference evidence="2" key="1">
    <citation type="journal article" date="2012" name="Genome Res.">
        <title>Genomic characterization of the Bacillus cereus sensu lato species: Backdrop to the evolution of Bacillus anthracis.</title>
        <authorList>
            <person name="Zwick M.E."/>
            <person name="Joseph S.J."/>
            <person name="Didelot X."/>
            <person name="Chen P.E."/>
            <person name="Bishop-Lilly K.A."/>
            <person name="Stewart A.C."/>
            <person name="Willner K."/>
            <person name="Nolan N."/>
            <person name="Lentz S."/>
            <person name="Thomason M.K."/>
            <person name="Sozhamannan S."/>
            <person name="Mateczun A.J."/>
            <person name="Du L."/>
            <person name="Read T.D."/>
        </authorList>
    </citation>
    <scope>NUCLEOTIDE SEQUENCE [LARGE SCALE GENOMIC DNA]</scope>
    <source>
        <strain evidence="2">AH603</strain>
    </source>
</reference>
<dbReference type="Proteomes" id="UP000001753">
    <property type="component" value="Chromosome"/>
</dbReference>
<sequence>MLADSLTFEKGFSPIEFLKPDELQDVIERIEKKQQYSYDSNGRE</sequence>
<dbReference type="AlphaFoldDB" id="C2XWX7"/>
<comment type="caution">
    <text evidence="2">The sequence shown here is derived from an EMBL/GenBank/DDBJ whole genome shotgun (WGS) entry which is preliminary data.</text>
</comment>
<accession>C2XWX7</accession>
<organism evidence="2">
    <name type="scientific">Bacillus mycoides</name>
    <dbReference type="NCBI Taxonomy" id="1405"/>
    <lineage>
        <taxon>Bacteria</taxon>
        <taxon>Bacillati</taxon>
        <taxon>Bacillota</taxon>
        <taxon>Bacilli</taxon>
        <taxon>Bacillales</taxon>
        <taxon>Bacillaceae</taxon>
        <taxon>Bacillus</taxon>
        <taxon>Bacillus cereus group</taxon>
    </lineage>
</organism>